<keyword evidence="2" id="KW-1185">Reference proteome</keyword>
<evidence type="ECO:0000313" key="1">
    <source>
        <dbReference type="EMBL" id="UXX81107.1"/>
    </source>
</evidence>
<dbReference type="GO" id="GO:0016757">
    <property type="term" value="F:glycosyltransferase activity"/>
    <property type="evidence" value="ECO:0007669"/>
    <property type="project" value="UniProtKB-KW"/>
</dbReference>
<keyword evidence="1" id="KW-0328">Glycosyltransferase</keyword>
<accession>A0ABY6D4M2</accession>
<protein>
    <submittedName>
        <fullName evidence="1">Glycosyltransferase</fullName>
        <ecNumber evidence="1">2.4.-.-</ecNumber>
    </submittedName>
</protein>
<dbReference type="EC" id="2.4.-.-" evidence="1"/>
<evidence type="ECO:0000313" key="2">
    <source>
        <dbReference type="Proteomes" id="UP001062165"/>
    </source>
</evidence>
<dbReference type="EMBL" id="CP106735">
    <property type="protein sequence ID" value="UXX81107.1"/>
    <property type="molecule type" value="Genomic_DNA"/>
</dbReference>
<proteinExistence type="predicted"/>
<dbReference type="RefSeq" id="WP_263052836.1">
    <property type="nucleotide sequence ID" value="NZ_CP106735.1"/>
</dbReference>
<dbReference type="SUPFAM" id="SSF53756">
    <property type="entry name" value="UDP-Glycosyltransferase/glycogen phosphorylase"/>
    <property type="match status" value="1"/>
</dbReference>
<organism evidence="1 2">
    <name type="scientific">Reichenbachiella carrageenanivorans</name>
    <dbReference type="NCBI Taxonomy" id="2979869"/>
    <lineage>
        <taxon>Bacteria</taxon>
        <taxon>Pseudomonadati</taxon>
        <taxon>Bacteroidota</taxon>
        <taxon>Cytophagia</taxon>
        <taxon>Cytophagales</taxon>
        <taxon>Reichenbachiellaceae</taxon>
        <taxon>Reichenbachiella</taxon>
    </lineage>
</organism>
<dbReference type="Pfam" id="PF13692">
    <property type="entry name" value="Glyco_trans_1_4"/>
    <property type="match status" value="1"/>
</dbReference>
<reference evidence="1" key="1">
    <citation type="submission" date="2022-10" db="EMBL/GenBank/DDBJ databases">
        <title>Comparative genomics and taxonomic characterization of three novel marine species of genus Reichenbachiella exhibiting antioxidant and polysaccharide degradation activities.</title>
        <authorList>
            <person name="Muhammad N."/>
            <person name="Lee Y.-J."/>
            <person name="Ko J."/>
            <person name="Kim S.-G."/>
        </authorList>
    </citation>
    <scope>NUCLEOTIDE SEQUENCE</scope>
    <source>
        <strain evidence="1">Wsw4-B4</strain>
    </source>
</reference>
<sequence>MKLTGKNILLISPEPWDHIYVSKHHYARHLAERGNLVVFANPAGNRWQVSDSEVAGLQVLDYPKFVKGLRKLPSFVSQRLIKHKLLQIEKYCALKFDIIWSFDNSVFFDFTLLNTYNISHIVDLNQDFEIAKTARTADICLGNTVQIVDRLRINNTNAHFINHGLNQGVEKTPLNIKSDHLKIGYCGNLDIPYLDWDQVQSAFEELPNVDFYLAGNCEHNLEKIQHKNVTHLGKLNASQMASFYDEMDLLILCYLSDDYPDQLANPHKFMEYLATGKPIVASFTSTYADLQEIQMSYSQKKWLPLLKQTIAEYSTWNTQELSDKRKAIAKDNTYPKQIKRIEKLINEAHA</sequence>
<name>A0ABY6D4M2_9BACT</name>
<gene>
    <name evidence="1" type="ORF">N7E81_08335</name>
</gene>
<dbReference type="Gene3D" id="3.40.50.2000">
    <property type="entry name" value="Glycogen Phosphorylase B"/>
    <property type="match status" value="1"/>
</dbReference>
<dbReference type="Proteomes" id="UP001062165">
    <property type="component" value="Chromosome"/>
</dbReference>
<keyword evidence="1" id="KW-0808">Transferase</keyword>